<reference evidence="4 5" key="1">
    <citation type="journal article" date="2022" name="Syst. Appl. Microbiol.">
        <title>Rhodopirellula aestuarii sp. nov., a novel member of the genus Rhodopirellula isolated from brackish sediments collected in the Tagus River estuary, Portugal.</title>
        <authorList>
            <person name="Vitorino I.R."/>
            <person name="Klimek D."/>
            <person name="Calusinska M."/>
            <person name="Lobo-da-Cunha A."/>
            <person name="Vasconcelos V."/>
            <person name="Lage O.M."/>
        </authorList>
    </citation>
    <scope>NUCLEOTIDE SEQUENCE [LARGE SCALE GENOMIC DNA]</scope>
    <source>
        <strain evidence="4 5">ICT_H3.1</strain>
    </source>
</reference>
<feature type="domain" description="YhcG N-terminal" evidence="3">
    <location>
        <begin position="25"/>
        <end position="184"/>
    </location>
</feature>
<name>A0ABT0UCD7_9BACT</name>
<dbReference type="PANTHER" id="PTHR30547">
    <property type="entry name" value="UNCHARACTERIZED PROTEIN YHCG-RELATED"/>
    <property type="match status" value="1"/>
</dbReference>
<feature type="compositionally biased region" description="Basic residues" evidence="1">
    <location>
        <begin position="377"/>
        <end position="392"/>
    </location>
</feature>
<evidence type="ECO:0000313" key="4">
    <source>
        <dbReference type="EMBL" id="MCM2374689.1"/>
    </source>
</evidence>
<feature type="domain" description="YhcG PDDEXK nuclease" evidence="2">
    <location>
        <begin position="206"/>
        <end position="359"/>
    </location>
</feature>
<dbReference type="Pfam" id="PF06250">
    <property type="entry name" value="YhcG_C"/>
    <property type="match status" value="1"/>
</dbReference>
<dbReference type="EMBL" id="JAMQBK010000096">
    <property type="protein sequence ID" value="MCM2374689.1"/>
    <property type="molecule type" value="Genomic_DNA"/>
</dbReference>
<dbReference type="InterPro" id="IPR041527">
    <property type="entry name" value="YhcG_N"/>
</dbReference>
<accession>A0ABT0UCD7</accession>
<dbReference type="InterPro" id="IPR053148">
    <property type="entry name" value="PD-DEXK-like_domain"/>
</dbReference>
<protein>
    <submittedName>
        <fullName evidence="4">PDDEXK nuclease domain-containing protein</fullName>
    </submittedName>
</protein>
<sequence>MAKKRSSPPKSPAALPAGFPQLLSDVKLRIRTSQTRAMLSVNAEVLKLYWDIGQMIDRRQQKEGWGTSVIPRLSAELRNELPELKGFSERNIKRMLAFHRAYTVPDAFVPQAVAQMPDAEKRPQTVAQSGADSLLWQIPWGHHVWLLEKVKDIEARRWYMEQTLVNGWSRNVLTTMIESQAHTRAGKAVTNFQDQLPSPQSDLAREILKDPYVFDFLTLEEPFHERELETELVRHLEKFLLELGQGFAFVGRQYRIDVADEDYYIDLLFYHLRLRAFVVIDLKIGPFKPEYAGKINFYCNVVNDTLRHADDQPTIGLILCQTKDNVLAEYALTGIDKPIGVSGYELTRSLPDSLQSALPTVEQIEAELASSQIAKTAKPRMAGKKSSKRKDS</sequence>
<dbReference type="InterPro" id="IPR011856">
    <property type="entry name" value="tRNA_endonuc-like_dom_sf"/>
</dbReference>
<dbReference type="Pfam" id="PF17761">
    <property type="entry name" value="DUF1016_N"/>
    <property type="match status" value="1"/>
</dbReference>
<dbReference type="PANTHER" id="PTHR30547:SF0">
    <property type="entry name" value="BLR8175 PROTEIN"/>
    <property type="match status" value="1"/>
</dbReference>
<comment type="caution">
    <text evidence="4">The sequence shown here is derived from an EMBL/GenBank/DDBJ whole genome shotgun (WGS) entry which is preliminary data.</text>
</comment>
<organism evidence="4 5">
    <name type="scientific">Aporhodopirellula aestuarii</name>
    <dbReference type="NCBI Taxonomy" id="2950107"/>
    <lineage>
        <taxon>Bacteria</taxon>
        <taxon>Pseudomonadati</taxon>
        <taxon>Planctomycetota</taxon>
        <taxon>Planctomycetia</taxon>
        <taxon>Pirellulales</taxon>
        <taxon>Pirellulaceae</taxon>
        <taxon>Aporhodopirellula</taxon>
    </lineage>
</organism>
<proteinExistence type="predicted"/>
<dbReference type="InterPro" id="IPR009362">
    <property type="entry name" value="YhcG_C"/>
</dbReference>
<dbReference type="RefSeq" id="WP_250932716.1">
    <property type="nucleotide sequence ID" value="NZ_JAMQBK010000096.1"/>
</dbReference>
<evidence type="ECO:0000313" key="5">
    <source>
        <dbReference type="Proteomes" id="UP001202961"/>
    </source>
</evidence>
<keyword evidence="5" id="KW-1185">Reference proteome</keyword>
<dbReference type="Gene3D" id="3.40.1350.10">
    <property type="match status" value="1"/>
</dbReference>
<evidence type="ECO:0000256" key="1">
    <source>
        <dbReference type="SAM" id="MobiDB-lite"/>
    </source>
</evidence>
<evidence type="ECO:0000259" key="3">
    <source>
        <dbReference type="Pfam" id="PF17761"/>
    </source>
</evidence>
<evidence type="ECO:0000259" key="2">
    <source>
        <dbReference type="Pfam" id="PF06250"/>
    </source>
</evidence>
<gene>
    <name evidence="4" type="ORF">NB063_29045</name>
</gene>
<dbReference type="Proteomes" id="UP001202961">
    <property type="component" value="Unassembled WGS sequence"/>
</dbReference>
<feature type="region of interest" description="Disordered" evidence="1">
    <location>
        <begin position="372"/>
        <end position="392"/>
    </location>
</feature>